<dbReference type="RefSeq" id="WP_249328579.1">
    <property type="nucleotide sequence ID" value="NZ_CP060635.1"/>
</dbReference>
<dbReference type="EMBL" id="CP060635">
    <property type="protein sequence ID" value="QNM08036.1"/>
    <property type="molecule type" value="Genomic_DNA"/>
</dbReference>
<dbReference type="InterPro" id="IPR035412">
    <property type="entry name" value="Terminase_L_N"/>
</dbReference>
<dbReference type="SUPFAM" id="SSF52540">
    <property type="entry name" value="P-loop containing nucleoside triphosphate hydrolases"/>
    <property type="match status" value="1"/>
</dbReference>
<sequence length="510" mass="59296">MKKVILRLNEPSEKQWMFLKDTHRYVGYGGARGGGKSWSIRFKAIILGLRREGIKMLIVRRTYEELEKNHIRQLKDLLLPLGIAKYNATRRIFTFVTGSTIEFAYCQRDDDLGRLQGAEFDVIFVDEATQLSEYQLKVIAACCRGANDFPKRIYYTCNPGGQGHAYIKRIFIDKRYVDGENPEDYSFIQAKVTDNQALMSKDPEYLRMLEALPPKLREAWLNGSWDIFQGQFFEEFLDDPKHYEDRAWTHVIEPFDIPIGWRIYRSYDFGYSKPFSCAWWAVDQDGRLYRILELYGCGNTPNEGLKWTPQEQFSKIRQIEDEHPYLKGKHIQGVADPAIWEASSGQSVAETAAKHGIYFEKGDHKRIAGWMQVHYRLQFDEHGIPMMYFFSNCKAAIRTLPLMMYSETIPEDLDTNLEDHCLVGDTQITTRTGQRKIKDLVGSSGEVRSSDGKWHKYHDVRRTREKAKVFTVTLEDGTQFTGTEDHRILTEHEGWCPIGELQGKELRICR</sequence>
<dbReference type="Gene3D" id="2.170.16.10">
    <property type="entry name" value="Hedgehog/Intein (Hint) domain"/>
    <property type="match status" value="1"/>
</dbReference>
<dbReference type="InterPro" id="IPR003587">
    <property type="entry name" value="Hint_dom_N"/>
</dbReference>
<evidence type="ECO:0000313" key="2">
    <source>
        <dbReference type="EMBL" id="QNM08036.1"/>
    </source>
</evidence>
<dbReference type="NCBIfam" id="TIGR01445">
    <property type="entry name" value="intein_Nterm"/>
    <property type="match status" value="1"/>
</dbReference>
<reference evidence="2 3" key="1">
    <citation type="submission" date="2020-08" db="EMBL/GenBank/DDBJ databases">
        <authorList>
            <person name="Liu C."/>
            <person name="Sun Q."/>
        </authorList>
    </citation>
    <scope>NUCLEOTIDE SEQUENCE [LARGE SCALE GENOMIC DNA]</scope>
    <source>
        <strain evidence="2 3">NSJ-29</strain>
    </source>
</reference>
<dbReference type="SMART" id="SM00306">
    <property type="entry name" value="HintN"/>
    <property type="match status" value="1"/>
</dbReference>
<dbReference type="Gene3D" id="3.30.420.280">
    <property type="match status" value="1"/>
</dbReference>
<dbReference type="Pfam" id="PF04466">
    <property type="entry name" value="Terminase_3"/>
    <property type="match status" value="1"/>
</dbReference>
<keyword evidence="3" id="KW-1185">Reference proteome</keyword>
<gene>
    <name evidence="2" type="ORF">H9Q79_14245</name>
</gene>
<dbReference type="SUPFAM" id="SSF51294">
    <property type="entry name" value="Hedgehog/intein (Hint) domain"/>
    <property type="match status" value="1"/>
</dbReference>
<dbReference type="KEGG" id="whj:H9Q79_14245"/>
<dbReference type="Proteomes" id="UP000515860">
    <property type="component" value="Chromosome"/>
</dbReference>
<dbReference type="CDD" id="cd00081">
    <property type="entry name" value="Hint"/>
    <property type="match status" value="1"/>
</dbReference>
<organism evidence="2 3">
    <name type="scientific">Wansuia hejianensis</name>
    <dbReference type="NCBI Taxonomy" id="2763667"/>
    <lineage>
        <taxon>Bacteria</taxon>
        <taxon>Bacillati</taxon>
        <taxon>Bacillota</taxon>
        <taxon>Clostridia</taxon>
        <taxon>Lachnospirales</taxon>
        <taxon>Lachnospiraceae</taxon>
        <taxon>Wansuia</taxon>
    </lineage>
</organism>
<dbReference type="PROSITE" id="PS50817">
    <property type="entry name" value="INTEIN_N_TER"/>
    <property type="match status" value="1"/>
</dbReference>
<accession>A0A7G9GB54</accession>
<evidence type="ECO:0000313" key="3">
    <source>
        <dbReference type="Proteomes" id="UP000515860"/>
    </source>
</evidence>
<dbReference type="InterPro" id="IPR036844">
    <property type="entry name" value="Hint_dom_sf"/>
</dbReference>
<evidence type="ECO:0000259" key="1">
    <source>
        <dbReference type="SMART" id="SM00306"/>
    </source>
</evidence>
<protein>
    <submittedName>
        <fullName evidence="2">Terminase-like family protein</fullName>
    </submittedName>
</protein>
<dbReference type="AlphaFoldDB" id="A0A7G9GB54"/>
<feature type="domain" description="Hint" evidence="1">
    <location>
        <begin position="419"/>
        <end position="510"/>
    </location>
</feature>
<name>A0A7G9GB54_9FIRM</name>
<dbReference type="GO" id="GO:0016539">
    <property type="term" value="P:intein-mediated protein splicing"/>
    <property type="evidence" value="ECO:0007669"/>
    <property type="project" value="InterPro"/>
</dbReference>
<proteinExistence type="predicted"/>
<dbReference type="InterPro" id="IPR006141">
    <property type="entry name" value="Intein_N"/>
</dbReference>
<dbReference type="InterPro" id="IPR027417">
    <property type="entry name" value="P-loop_NTPase"/>
</dbReference>
<dbReference type="Gene3D" id="3.40.50.300">
    <property type="entry name" value="P-loop containing nucleotide triphosphate hydrolases"/>
    <property type="match status" value="1"/>
</dbReference>